<dbReference type="InterPro" id="IPR022907">
    <property type="entry name" value="VapC_family"/>
</dbReference>
<dbReference type="PANTHER" id="PTHR42740:SF1">
    <property type="entry name" value="RIBONUCLEASE VAPC3"/>
    <property type="match status" value="1"/>
</dbReference>
<keyword evidence="4 6" id="KW-0378">Hydrolase</keyword>
<comment type="function">
    <text evidence="6">Toxic component of a toxin-antitoxin (TA) system. An RNase.</text>
</comment>
<keyword evidence="2 6" id="KW-0540">Nuclease</keyword>
<evidence type="ECO:0000313" key="8">
    <source>
        <dbReference type="EMBL" id="UYM03678.1"/>
    </source>
</evidence>
<comment type="similarity">
    <text evidence="6">Belongs to the PINc/VapC protein family.</text>
</comment>
<sequence length="131" mass="14421">MIVDTSVWIEYLRRGDSRAGERLAASIREGARIVVPETVLMELLSGPTDEHVATQRRRMLEAFEVVAFAPLVDSVRAAGLQRACRRAGETVRNLGDCQIAAVALRLDVAVMHRDADFEVLARHAGLRTVAL</sequence>
<keyword evidence="5 6" id="KW-0460">Magnesium</keyword>
<evidence type="ECO:0000256" key="6">
    <source>
        <dbReference type="HAMAP-Rule" id="MF_00265"/>
    </source>
</evidence>
<dbReference type="KEGG" id="sgrg:L0C25_14100"/>
<evidence type="ECO:0000313" key="9">
    <source>
        <dbReference type="Proteomes" id="UP001164390"/>
    </source>
</evidence>
<keyword evidence="6" id="KW-0800">Toxin</keyword>
<dbReference type="Gene3D" id="3.40.50.1010">
    <property type="entry name" value="5'-nuclease"/>
    <property type="match status" value="1"/>
</dbReference>
<dbReference type="AlphaFoldDB" id="A0AA46TEF3"/>
<evidence type="ECO:0000256" key="2">
    <source>
        <dbReference type="ARBA" id="ARBA00022722"/>
    </source>
</evidence>
<dbReference type="Pfam" id="PF01850">
    <property type="entry name" value="PIN"/>
    <property type="match status" value="1"/>
</dbReference>
<dbReference type="EMBL" id="CP094970">
    <property type="protein sequence ID" value="UYM03678.1"/>
    <property type="molecule type" value="Genomic_DNA"/>
</dbReference>
<feature type="binding site" evidence="6">
    <location>
        <position position="96"/>
    </location>
    <ligand>
        <name>Mg(2+)</name>
        <dbReference type="ChEBI" id="CHEBI:18420"/>
    </ligand>
</feature>
<dbReference type="Proteomes" id="UP001164390">
    <property type="component" value="Chromosome"/>
</dbReference>
<evidence type="ECO:0000256" key="4">
    <source>
        <dbReference type="ARBA" id="ARBA00022801"/>
    </source>
</evidence>
<dbReference type="InterPro" id="IPR002716">
    <property type="entry name" value="PIN_dom"/>
</dbReference>
<feature type="binding site" evidence="6">
    <location>
        <position position="4"/>
    </location>
    <ligand>
        <name>Mg(2+)</name>
        <dbReference type="ChEBI" id="CHEBI:18420"/>
    </ligand>
</feature>
<dbReference type="GO" id="GO:0090729">
    <property type="term" value="F:toxin activity"/>
    <property type="evidence" value="ECO:0007669"/>
    <property type="project" value="UniProtKB-KW"/>
</dbReference>
<organism evidence="8 9">
    <name type="scientific">Solicola gregarius</name>
    <dbReference type="NCBI Taxonomy" id="2908642"/>
    <lineage>
        <taxon>Bacteria</taxon>
        <taxon>Bacillati</taxon>
        <taxon>Actinomycetota</taxon>
        <taxon>Actinomycetes</taxon>
        <taxon>Propionibacteriales</taxon>
        <taxon>Nocardioidaceae</taxon>
        <taxon>Solicola</taxon>
    </lineage>
</organism>
<keyword evidence="9" id="KW-1185">Reference proteome</keyword>
<proteinExistence type="inferred from homology"/>
<dbReference type="HAMAP" id="MF_00265">
    <property type="entry name" value="VapC_Nob1"/>
    <property type="match status" value="1"/>
</dbReference>
<evidence type="ECO:0000256" key="3">
    <source>
        <dbReference type="ARBA" id="ARBA00022723"/>
    </source>
</evidence>
<dbReference type="PANTHER" id="PTHR42740">
    <property type="entry name" value="RIBONUCLEASE VAPC3"/>
    <property type="match status" value="1"/>
</dbReference>
<reference evidence="8" key="1">
    <citation type="submission" date="2022-01" db="EMBL/GenBank/DDBJ databases">
        <title>Nocardioidaceae gen. sp. A5X3R13.</title>
        <authorList>
            <person name="Lopez Marin M.A."/>
            <person name="Uhlik O."/>
        </authorList>
    </citation>
    <scope>NUCLEOTIDE SEQUENCE</scope>
    <source>
        <strain evidence="8">A5X3R13</strain>
    </source>
</reference>
<dbReference type="RefSeq" id="WP_271632310.1">
    <property type="nucleotide sequence ID" value="NZ_CP094970.1"/>
</dbReference>
<protein>
    <recommendedName>
        <fullName evidence="6">Ribonuclease VapC</fullName>
        <shortName evidence="6">RNase VapC</shortName>
        <ecNumber evidence="6">3.1.-.-</ecNumber>
    </recommendedName>
    <alternativeName>
        <fullName evidence="6">Toxin VapC</fullName>
    </alternativeName>
</protein>
<dbReference type="InterPro" id="IPR029060">
    <property type="entry name" value="PIN-like_dom_sf"/>
</dbReference>
<evidence type="ECO:0000256" key="5">
    <source>
        <dbReference type="ARBA" id="ARBA00022842"/>
    </source>
</evidence>
<accession>A0AA46TEF3</accession>
<dbReference type="GO" id="GO:0004540">
    <property type="term" value="F:RNA nuclease activity"/>
    <property type="evidence" value="ECO:0007669"/>
    <property type="project" value="InterPro"/>
</dbReference>
<dbReference type="GO" id="GO:0016787">
    <property type="term" value="F:hydrolase activity"/>
    <property type="evidence" value="ECO:0007669"/>
    <property type="project" value="UniProtKB-KW"/>
</dbReference>
<dbReference type="EC" id="3.1.-.-" evidence="6"/>
<comment type="cofactor">
    <cofactor evidence="6">
        <name>Mg(2+)</name>
        <dbReference type="ChEBI" id="CHEBI:18420"/>
    </cofactor>
</comment>
<name>A0AA46TEF3_9ACTN</name>
<dbReference type="GO" id="GO:0000287">
    <property type="term" value="F:magnesium ion binding"/>
    <property type="evidence" value="ECO:0007669"/>
    <property type="project" value="UniProtKB-UniRule"/>
</dbReference>
<keyword evidence="3 6" id="KW-0479">Metal-binding</keyword>
<dbReference type="CDD" id="cd18756">
    <property type="entry name" value="PIN_MtVapC15-VapC11-like"/>
    <property type="match status" value="1"/>
</dbReference>
<gene>
    <name evidence="6" type="primary">vapC</name>
    <name evidence="8" type="ORF">L0C25_14100</name>
</gene>
<feature type="domain" description="PIN" evidence="7">
    <location>
        <begin position="1"/>
        <end position="121"/>
    </location>
</feature>
<evidence type="ECO:0000259" key="7">
    <source>
        <dbReference type="Pfam" id="PF01850"/>
    </source>
</evidence>
<evidence type="ECO:0000256" key="1">
    <source>
        <dbReference type="ARBA" id="ARBA00022649"/>
    </source>
</evidence>
<dbReference type="SUPFAM" id="SSF88723">
    <property type="entry name" value="PIN domain-like"/>
    <property type="match status" value="1"/>
</dbReference>
<keyword evidence="1 6" id="KW-1277">Toxin-antitoxin system</keyword>
<dbReference type="InterPro" id="IPR051749">
    <property type="entry name" value="PINc/VapC_TA_RNase"/>
</dbReference>